<evidence type="ECO:0000256" key="1">
    <source>
        <dbReference type="ARBA" id="ARBA00004196"/>
    </source>
</evidence>
<dbReference type="InterPro" id="IPR034984">
    <property type="entry name" value="Imelysin-like_IPPA"/>
</dbReference>
<comment type="subcellular location">
    <subcellularLocation>
        <location evidence="1">Cell envelope</location>
    </subcellularLocation>
</comment>
<accession>A0A3B0SZA6</accession>
<dbReference type="AlphaFoldDB" id="A0A3B0SZA6"/>
<gene>
    <name evidence="4" type="ORF">MNBD_BACTEROID03-1865</name>
</gene>
<evidence type="ECO:0000313" key="4">
    <source>
        <dbReference type="EMBL" id="VAW09930.1"/>
    </source>
</evidence>
<reference evidence="4" key="1">
    <citation type="submission" date="2018-06" db="EMBL/GenBank/DDBJ databases">
        <authorList>
            <person name="Zhirakovskaya E."/>
        </authorList>
    </citation>
    <scope>NUCLEOTIDE SEQUENCE</scope>
</reference>
<dbReference type="PROSITE" id="PS51257">
    <property type="entry name" value="PROKAR_LIPOPROTEIN"/>
    <property type="match status" value="1"/>
</dbReference>
<organism evidence="4">
    <name type="scientific">hydrothermal vent metagenome</name>
    <dbReference type="NCBI Taxonomy" id="652676"/>
    <lineage>
        <taxon>unclassified sequences</taxon>
        <taxon>metagenomes</taxon>
        <taxon>ecological metagenomes</taxon>
    </lineage>
</organism>
<dbReference type="Gene3D" id="1.20.1420.20">
    <property type="entry name" value="M75 peptidase, HXXE motif"/>
    <property type="match status" value="1"/>
</dbReference>
<dbReference type="GO" id="GO:0030313">
    <property type="term" value="C:cell envelope"/>
    <property type="evidence" value="ECO:0007669"/>
    <property type="project" value="UniProtKB-SubCell"/>
</dbReference>
<evidence type="ECO:0000259" key="3">
    <source>
        <dbReference type="Pfam" id="PF09375"/>
    </source>
</evidence>
<feature type="domain" description="Imelysin-like" evidence="3">
    <location>
        <begin position="49"/>
        <end position="345"/>
    </location>
</feature>
<evidence type="ECO:0000256" key="2">
    <source>
        <dbReference type="ARBA" id="ARBA00022729"/>
    </source>
</evidence>
<keyword evidence="2" id="KW-0732">Signal</keyword>
<protein>
    <submittedName>
        <fullName evidence="4">Iron-regulated protein A</fullName>
    </submittedName>
</protein>
<dbReference type="Pfam" id="PF09375">
    <property type="entry name" value="Peptidase_M75"/>
    <property type="match status" value="1"/>
</dbReference>
<name>A0A3B0SZA6_9ZZZZ</name>
<dbReference type="EMBL" id="UOEL01000005">
    <property type="protein sequence ID" value="VAW09930.1"/>
    <property type="molecule type" value="Genomic_DNA"/>
</dbReference>
<proteinExistence type="predicted"/>
<dbReference type="CDD" id="cd14659">
    <property type="entry name" value="Imelysin-like_IPPA"/>
    <property type="match status" value="1"/>
</dbReference>
<dbReference type="InterPro" id="IPR018976">
    <property type="entry name" value="Imelysin-like"/>
</dbReference>
<sequence length="370" mass="40624">MIKKFLIMTLAVFTAACSSDNGKTDDPPVGNGDNFDRGTLLTDLADNTIIPAYQDLGSKLSALVAAKDDFIATPDQPNLDGLRTAWLNAYKVWQHVEMFNIGKAEEIQYGFQMNTYPASVTEIESNISSASYDLGHVNNFVAVGFPAVDYLLYGVEGTDEAILEKYTTNGDAAKYKTYLSDVVDQMKSLTETVLNDWIGAYRSAFIASTTNTAASAVNKLVNDYIFYYEKGLRANKVGIPAGIYSMTPLPEKVEALYHKEVSKELILEALMAVQNAFNGKHYGSSASGEGFKSYLESLDKSDLATSINTKLDAAREKINVLDNSFYEQVNTDNIKMTQAFDALQEVVVLVKVDMLQAFNISVDYVDADGD</sequence>
<dbReference type="InterPro" id="IPR038352">
    <property type="entry name" value="Imelysin_sf"/>
</dbReference>